<dbReference type="EMBL" id="CP027657">
    <property type="protein sequence ID" value="AVO55757.1"/>
    <property type="molecule type" value="Genomic_DNA"/>
</dbReference>
<proteinExistence type="predicted"/>
<keyword evidence="1" id="KW-1133">Transmembrane helix</keyword>
<keyword evidence="1" id="KW-0472">Membrane</keyword>
<keyword evidence="1" id="KW-0812">Transmembrane</keyword>
<dbReference type="Proteomes" id="UP000238327">
    <property type="component" value="Chromosome"/>
</dbReference>
<evidence type="ECO:0000313" key="3">
    <source>
        <dbReference type="Proteomes" id="UP000238327"/>
    </source>
</evidence>
<name>A0A2R3QVH3_ECTME</name>
<feature type="transmembrane region" description="Helical" evidence="1">
    <location>
        <begin position="30"/>
        <end position="49"/>
    </location>
</feature>
<sequence length="184" mass="20134">MKTFLIAVPIAALLVSYFIADADLTSFQLKYLSIFGTVGTLLGLCYTIVQVSLVKKESVIIAGAAEETKKQVLLLACVADWARGVKVAQEIQIHCRNGKREIAIPRLQELKQILYDIAHSSDSSLKSHGDDAGRQIVRLNLVINGFEKDPATGMSSHEIANVNEILEKTIDLLSQIQSITKNKG</sequence>
<reference evidence="2 3" key="1">
    <citation type="submission" date="2018-03" db="EMBL/GenBank/DDBJ databases">
        <title>Complete genome sequence and methylome analysis of Pseudomonas mendocina NEB 698.</title>
        <authorList>
            <person name="Morgan R.D."/>
        </authorList>
    </citation>
    <scope>NUCLEOTIDE SEQUENCE [LARGE SCALE GENOMIC DNA]</scope>
    <source>
        <strain evidence="2 3">NEB698</strain>
    </source>
</reference>
<evidence type="ECO:0000313" key="2">
    <source>
        <dbReference type="EMBL" id="AVO55757.1"/>
    </source>
</evidence>
<evidence type="ECO:0000256" key="1">
    <source>
        <dbReference type="SAM" id="Phobius"/>
    </source>
</evidence>
<protein>
    <submittedName>
        <fullName evidence="2">Uncharacterized protein</fullName>
    </submittedName>
</protein>
<organism evidence="2 3">
    <name type="scientific">Ectopseudomonas mendocina</name>
    <name type="common">Pseudomonas mendocina</name>
    <dbReference type="NCBI Taxonomy" id="300"/>
    <lineage>
        <taxon>Bacteria</taxon>
        <taxon>Pseudomonadati</taxon>
        <taxon>Pseudomonadota</taxon>
        <taxon>Gammaproteobacteria</taxon>
        <taxon>Pseudomonadales</taxon>
        <taxon>Pseudomonadaceae</taxon>
        <taxon>Ectopseudomonas</taxon>
    </lineage>
</organism>
<dbReference type="RefSeq" id="WP_106741604.1">
    <property type="nucleotide sequence ID" value="NZ_CP027657.1"/>
</dbReference>
<gene>
    <name evidence="2" type="ORF">C7A17_24390</name>
</gene>
<accession>A0A2R3QVH3</accession>
<dbReference type="AlphaFoldDB" id="A0A2R3QVH3"/>